<dbReference type="GO" id="GO:0008686">
    <property type="term" value="F:3,4-dihydroxy-2-butanone-4-phosphate synthase activity"/>
    <property type="evidence" value="ECO:0000318"/>
    <property type="project" value="GO_Central"/>
</dbReference>
<dbReference type="InterPro" id="IPR017945">
    <property type="entry name" value="DHBP_synth_RibB-like_a/b_dom"/>
</dbReference>
<comment type="pathway">
    <text evidence="1">Cofactor biosynthesis; riboflavin biosynthesis.</text>
</comment>
<evidence type="ECO:0008006" key="10">
    <source>
        <dbReference type="Google" id="ProtNLM"/>
    </source>
</evidence>
<organism evidence="9">
    <name type="scientific">Selaginella moellendorffii</name>
    <name type="common">Spikemoss</name>
    <dbReference type="NCBI Taxonomy" id="88036"/>
    <lineage>
        <taxon>Eukaryota</taxon>
        <taxon>Viridiplantae</taxon>
        <taxon>Streptophyta</taxon>
        <taxon>Embryophyta</taxon>
        <taxon>Tracheophyta</taxon>
        <taxon>Lycopodiopsida</taxon>
        <taxon>Selaginellales</taxon>
        <taxon>Selaginellaceae</taxon>
        <taxon>Selaginella</taxon>
    </lineage>
</organism>
<comment type="similarity">
    <text evidence="2">In the C-terminal section; belongs to the GTP cyclohydrolase II family.</text>
</comment>
<keyword evidence="3" id="KW-0686">Riboflavin biosynthesis</keyword>
<dbReference type="KEGG" id="smo:SELMODRAFT_176418"/>
<sequence length="235" mass="24858">MPPSSIIRQALEALASGKCVAILDSESREGETDLFFPAATTTPGALRTLRTQAGGELYIAIGSEVATTFGLPYMGQVLAMAHSHPVLQCSAKGTVMCQGSCSVGISLDHRSLKTGASDVERSYTCRRLAGLWGEHSCASNGNGEAFGREFHAPGHIFLCVENSLGLRARQGHTELSVALAKAAGISPLMVGCVMLCNEGDDFGALPLQDARFWAEKHQVPFLAGQEIFDFTNGLA</sequence>
<accession>D8S2V6</accession>
<evidence type="ECO:0000256" key="7">
    <source>
        <dbReference type="ARBA" id="ARBA00023239"/>
    </source>
</evidence>
<evidence type="ECO:0000256" key="5">
    <source>
        <dbReference type="ARBA" id="ARBA00022842"/>
    </source>
</evidence>
<dbReference type="PANTHER" id="PTHR21327:SF46">
    <property type="entry name" value="3,4-DIHYDROXY-2-BUTANONE 4-PHOSPHATE SYNTHASE"/>
    <property type="match status" value="1"/>
</dbReference>
<dbReference type="PANTHER" id="PTHR21327">
    <property type="entry name" value="GTP CYCLOHYDROLASE II-RELATED"/>
    <property type="match status" value="1"/>
</dbReference>
<dbReference type="InterPro" id="IPR000422">
    <property type="entry name" value="DHBP_synthase_RibB"/>
</dbReference>
<dbReference type="UniPathway" id="UPA00275"/>
<keyword evidence="5" id="KW-0460">Magnesium</keyword>
<dbReference type="OMA" id="IFLCVEN"/>
<dbReference type="InParanoid" id="D8S2V6"/>
<evidence type="ECO:0000313" key="8">
    <source>
        <dbReference type="EMBL" id="EFJ21157.1"/>
    </source>
</evidence>
<keyword evidence="6" id="KW-0464">Manganese</keyword>
<keyword evidence="4" id="KW-0479">Metal-binding</keyword>
<dbReference type="Proteomes" id="UP000001514">
    <property type="component" value="Unassembled WGS sequence"/>
</dbReference>
<dbReference type="HOGENOM" id="CLU_020273_3_2_1"/>
<dbReference type="GO" id="GO:0005829">
    <property type="term" value="C:cytosol"/>
    <property type="evidence" value="ECO:0000318"/>
    <property type="project" value="GO_Central"/>
</dbReference>
<evidence type="ECO:0000256" key="1">
    <source>
        <dbReference type="ARBA" id="ARBA00005104"/>
    </source>
</evidence>
<evidence type="ECO:0000256" key="2">
    <source>
        <dbReference type="ARBA" id="ARBA00008976"/>
    </source>
</evidence>
<evidence type="ECO:0000256" key="3">
    <source>
        <dbReference type="ARBA" id="ARBA00022619"/>
    </source>
</evidence>
<dbReference type="eggNOG" id="KOG1284">
    <property type="taxonomic scope" value="Eukaryota"/>
</dbReference>
<dbReference type="EMBL" id="GL377600">
    <property type="protein sequence ID" value="EFJ21157.1"/>
    <property type="molecule type" value="Genomic_DNA"/>
</dbReference>
<dbReference type="Pfam" id="PF00926">
    <property type="entry name" value="DHBP_synthase"/>
    <property type="match status" value="1"/>
</dbReference>
<keyword evidence="9" id="KW-1185">Reference proteome</keyword>
<dbReference type="Gene3D" id="3.90.870.10">
    <property type="entry name" value="DHBP synthase"/>
    <property type="match status" value="1"/>
</dbReference>
<reference evidence="8 9" key="1">
    <citation type="journal article" date="2011" name="Science">
        <title>The Selaginella genome identifies genetic changes associated with the evolution of vascular plants.</title>
        <authorList>
            <person name="Banks J.A."/>
            <person name="Nishiyama T."/>
            <person name="Hasebe M."/>
            <person name="Bowman J.L."/>
            <person name="Gribskov M."/>
            <person name="dePamphilis C."/>
            <person name="Albert V.A."/>
            <person name="Aono N."/>
            <person name="Aoyama T."/>
            <person name="Ambrose B.A."/>
            <person name="Ashton N.W."/>
            <person name="Axtell M.J."/>
            <person name="Barker E."/>
            <person name="Barker M.S."/>
            <person name="Bennetzen J.L."/>
            <person name="Bonawitz N.D."/>
            <person name="Chapple C."/>
            <person name="Cheng C."/>
            <person name="Correa L.G."/>
            <person name="Dacre M."/>
            <person name="DeBarry J."/>
            <person name="Dreyer I."/>
            <person name="Elias M."/>
            <person name="Engstrom E.M."/>
            <person name="Estelle M."/>
            <person name="Feng L."/>
            <person name="Finet C."/>
            <person name="Floyd S.K."/>
            <person name="Frommer W.B."/>
            <person name="Fujita T."/>
            <person name="Gramzow L."/>
            <person name="Gutensohn M."/>
            <person name="Harholt J."/>
            <person name="Hattori M."/>
            <person name="Heyl A."/>
            <person name="Hirai T."/>
            <person name="Hiwatashi Y."/>
            <person name="Ishikawa M."/>
            <person name="Iwata M."/>
            <person name="Karol K.G."/>
            <person name="Koehler B."/>
            <person name="Kolukisaoglu U."/>
            <person name="Kubo M."/>
            <person name="Kurata T."/>
            <person name="Lalonde S."/>
            <person name="Li K."/>
            <person name="Li Y."/>
            <person name="Litt A."/>
            <person name="Lyons E."/>
            <person name="Manning G."/>
            <person name="Maruyama T."/>
            <person name="Michael T.P."/>
            <person name="Mikami K."/>
            <person name="Miyazaki S."/>
            <person name="Morinaga S."/>
            <person name="Murata T."/>
            <person name="Mueller-Roeber B."/>
            <person name="Nelson D.R."/>
            <person name="Obara M."/>
            <person name="Oguri Y."/>
            <person name="Olmstead R.G."/>
            <person name="Onodera N."/>
            <person name="Petersen B.L."/>
            <person name="Pils B."/>
            <person name="Prigge M."/>
            <person name="Rensing S.A."/>
            <person name="Riano-Pachon D.M."/>
            <person name="Roberts A.W."/>
            <person name="Sato Y."/>
            <person name="Scheller H.V."/>
            <person name="Schulz B."/>
            <person name="Schulz C."/>
            <person name="Shakirov E.V."/>
            <person name="Shibagaki N."/>
            <person name="Shinohara N."/>
            <person name="Shippen D.E."/>
            <person name="Soerensen I."/>
            <person name="Sotooka R."/>
            <person name="Sugimoto N."/>
            <person name="Sugita M."/>
            <person name="Sumikawa N."/>
            <person name="Tanurdzic M."/>
            <person name="Theissen G."/>
            <person name="Ulvskov P."/>
            <person name="Wakazuki S."/>
            <person name="Weng J.K."/>
            <person name="Willats W.W."/>
            <person name="Wipf D."/>
            <person name="Wolf P.G."/>
            <person name="Yang L."/>
            <person name="Zimmer A.D."/>
            <person name="Zhu Q."/>
            <person name="Mitros T."/>
            <person name="Hellsten U."/>
            <person name="Loque D."/>
            <person name="Otillar R."/>
            <person name="Salamov A."/>
            <person name="Schmutz J."/>
            <person name="Shapiro H."/>
            <person name="Lindquist E."/>
            <person name="Lucas S."/>
            <person name="Rokhsar D."/>
            <person name="Grigoriev I.V."/>
        </authorList>
    </citation>
    <scope>NUCLEOTIDE SEQUENCE [LARGE SCALE GENOMIC DNA]</scope>
</reference>
<dbReference type="GO" id="GO:0009231">
    <property type="term" value="P:riboflavin biosynthetic process"/>
    <property type="evidence" value="ECO:0000318"/>
    <property type="project" value="GO_Central"/>
</dbReference>
<dbReference type="AlphaFoldDB" id="D8S2V6"/>
<gene>
    <name evidence="8" type="ORF">SELMODRAFT_176418</name>
</gene>
<evidence type="ECO:0000256" key="6">
    <source>
        <dbReference type="ARBA" id="ARBA00023211"/>
    </source>
</evidence>
<evidence type="ECO:0000256" key="4">
    <source>
        <dbReference type="ARBA" id="ARBA00022723"/>
    </source>
</evidence>
<protein>
    <recommendedName>
        <fullName evidence="10">3,4-dihydroxy-2-butanone-4-phosphate synthase</fullName>
    </recommendedName>
</protein>
<dbReference type="SUPFAM" id="SSF55821">
    <property type="entry name" value="YrdC/RibB"/>
    <property type="match status" value="1"/>
</dbReference>
<dbReference type="GO" id="GO:0046872">
    <property type="term" value="F:metal ion binding"/>
    <property type="evidence" value="ECO:0007669"/>
    <property type="project" value="UniProtKB-KW"/>
</dbReference>
<dbReference type="Gramene" id="EFJ21157">
    <property type="protein sequence ID" value="EFJ21157"/>
    <property type="gene ID" value="SELMODRAFT_176418"/>
</dbReference>
<name>D8S2V6_SELML</name>
<evidence type="ECO:0000313" key="9">
    <source>
        <dbReference type="Proteomes" id="UP000001514"/>
    </source>
</evidence>
<dbReference type="STRING" id="88036.D8S2V6"/>
<keyword evidence="7" id="KW-0456">Lyase</keyword>
<proteinExistence type="inferred from homology"/>